<evidence type="ECO:0000256" key="8">
    <source>
        <dbReference type="ARBA" id="ARBA00023288"/>
    </source>
</evidence>
<keyword evidence="13" id="KW-1185">Reference proteome</keyword>
<name>B0XBK8_CULQU</name>
<keyword evidence="8" id="KW-0449">Lipoprotein</keyword>
<proteinExistence type="predicted"/>
<dbReference type="PANTHER" id="PTHR33562:SF2">
    <property type="entry name" value="PROTEIN QUIVER"/>
    <property type="match status" value="1"/>
</dbReference>
<sequence length="161" mass="17692">MTLNNIALLSMLLLPFFIGHVASLKCFRCNSNDNPDCFNVRPLAKVDPPTMTTSPKLAATNVTNPSATATTTATPTNSSKQLKEPVPLFLEEFIQNKHHRVVRECGYEPSPKDCYMADNDFHLEMVCQCWTDGCNGAERTKFGSIAVMTAVVGVLLRLLGN</sequence>
<dbReference type="EMBL" id="DS232641">
    <property type="protein sequence ID" value="EDS44320.1"/>
    <property type="molecule type" value="Genomic_DNA"/>
</dbReference>
<dbReference type="GO" id="GO:0098552">
    <property type="term" value="C:side of membrane"/>
    <property type="evidence" value="ECO:0007669"/>
    <property type="project" value="UniProtKB-KW"/>
</dbReference>
<feature type="transmembrane region" description="Helical" evidence="9">
    <location>
        <begin position="142"/>
        <end position="160"/>
    </location>
</feature>
<evidence type="ECO:0000313" key="11">
    <source>
        <dbReference type="EMBL" id="EDS44320.1"/>
    </source>
</evidence>
<dbReference type="InterPro" id="IPR031424">
    <property type="entry name" value="QVR-like"/>
</dbReference>
<keyword evidence="6 9" id="KW-0472">Membrane</keyword>
<dbReference type="KEGG" id="cqu:CpipJ_CPIJ016975"/>
<dbReference type="AlphaFoldDB" id="B0XBK8"/>
<evidence type="ECO:0000256" key="5">
    <source>
        <dbReference type="ARBA" id="ARBA00022989"/>
    </source>
</evidence>
<gene>
    <name evidence="12" type="primary">6050427</name>
    <name evidence="11" type="ORF">CpipJ_CPIJ016975</name>
</gene>
<keyword evidence="2" id="KW-0336">GPI-anchor</keyword>
<dbReference type="GO" id="GO:0032222">
    <property type="term" value="P:regulation of synaptic transmission, cholinergic"/>
    <property type="evidence" value="ECO:0007669"/>
    <property type="project" value="InterPro"/>
</dbReference>
<evidence type="ECO:0000313" key="12">
    <source>
        <dbReference type="EnsemblMetazoa" id="CPIJ016975-PA"/>
    </source>
</evidence>
<keyword evidence="7" id="KW-0325">Glycoprotein</keyword>
<dbReference type="VEuPathDB" id="VectorBase:CQUJHB018018"/>
<feature type="chain" id="PRO_5014567273" description="Protein sleepless" evidence="10">
    <location>
        <begin position="24"/>
        <end position="161"/>
    </location>
</feature>
<dbReference type="HOGENOM" id="CLU_126345_1_1_1"/>
<reference evidence="11" key="1">
    <citation type="submission" date="2007-03" db="EMBL/GenBank/DDBJ databases">
        <title>Annotation of Culex pipiens quinquefasciatus.</title>
        <authorList>
            <consortium name="The Broad Institute Genome Sequencing Platform"/>
            <person name="Atkinson P.W."/>
            <person name="Hemingway J."/>
            <person name="Christensen B.M."/>
            <person name="Higgs S."/>
            <person name="Kodira C."/>
            <person name="Hannick L."/>
            <person name="Megy K."/>
            <person name="O'Leary S."/>
            <person name="Pearson M."/>
            <person name="Haas B.J."/>
            <person name="Mauceli E."/>
            <person name="Wortman J.R."/>
            <person name="Lee N.H."/>
            <person name="Guigo R."/>
            <person name="Stanke M."/>
            <person name="Alvarado L."/>
            <person name="Amedeo P."/>
            <person name="Antoine C.H."/>
            <person name="Arensburger P."/>
            <person name="Bidwell S.L."/>
            <person name="Crawford M."/>
            <person name="Camaro F."/>
            <person name="Devon K."/>
            <person name="Engels R."/>
            <person name="Hammond M."/>
            <person name="Howarth C."/>
            <person name="Koehrsen M."/>
            <person name="Lawson D."/>
            <person name="Montgomery P."/>
            <person name="Nene V."/>
            <person name="Nusbaum C."/>
            <person name="Puiu D."/>
            <person name="Romero-Severson J."/>
            <person name="Severson D.W."/>
            <person name="Shumway M."/>
            <person name="Sisk P."/>
            <person name="Stolte C."/>
            <person name="Zeng Q."/>
            <person name="Eisenstadt E."/>
            <person name="Fraser-Liggett C."/>
            <person name="Strausberg R."/>
            <person name="Galagan J."/>
            <person name="Birren B."/>
            <person name="Collins F.H."/>
        </authorList>
    </citation>
    <scope>NUCLEOTIDE SEQUENCE [LARGE SCALE GENOMIC DNA]</scope>
    <source>
        <strain evidence="11">JHB</strain>
    </source>
</reference>
<keyword evidence="3 9" id="KW-0812">Transmembrane</keyword>
<evidence type="ECO:0000256" key="10">
    <source>
        <dbReference type="SAM" id="SignalP"/>
    </source>
</evidence>
<dbReference type="eggNOG" id="ENOG502SDDE">
    <property type="taxonomic scope" value="Eukaryota"/>
</dbReference>
<dbReference type="PANTHER" id="PTHR33562">
    <property type="entry name" value="ATILLA, ISOFORM B-RELATED-RELATED"/>
    <property type="match status" value="1"/>
</dbReference>
<organism>
    <name type="scientific">Culex quinquefasciatus</name>
    <name type="common">Southern house mosquito</name>
    <name type="synonym">Culex pungens</name>
    <dbReference type="NCBI Taxonomy" id="7176"/>
    <lineage>
        <taxon>Eukaryota</taxon>
        <taxon>Metazoa</taxon>
        <taxon>Ecdysozoa</taxon>
        <taxon>Arthropoda</taxon>
        <taxon>Hexapoda</taxon>
        <taxon>Insecta</taxon>
        <taxon>Pterygota</taxon>
        <taxon>Neoptera</taxon>
        <taxon>Endopterygota</taxon>
        <taxon>Diptera</taxon>
        <taxon>Nematocera</taxon>
        <taxon>Culicoidea</taxon>
        <taxon>Culicidae</taxon>
        <taxon>Culicinae</taxon>
        <taxon>Culicini</taxon>
        <taxon>Culex</taxon>
        <taxon>Culex</taxon>
    </lineage>
</organism>
<evidence type="ECO:0000313" key="13">
    <source>
        <dbReference type="Proteomes" id="UP000002320"/>
    </source>
</evidence>
<evidence type="ECO:0000256" key="3">
    <source>
        <dbReference type="ARBA" id="ARBA00022692"/>
    </source>
</evidence>
<dbReference type="GO" id="GO:0030431">
    <property type="term" value="P:sleep"/>
    <property type="evidence" value="ECO:0007669"/>
    <property type="project" value="InterPro"/>
</dbReference>
<reference evidence="12" key="2">
    <citation type="submission" date="2021-02" db="UniProtKB">
        <authorList>
            <consortium name="EnsemblMetazoa"/>
        </authorList>
    </citation>
    <scope>IDENTIFICATION</scope>
    <source>
        <strain evidence="12">JHB</strain>
    </source>
</reference>
<evidence type="ECO:0008006" key="14">
    <source>
        <dbReference type="Google" id="ProtNLM"/>
    </source>
</evidence>
<keyword evidence="4 10" id="KW-0732">Signal</keyword>
<evidence type="ECO:0000256" key="2">
    <source>
        <dbReference type="ARBA" id="ARBA00022622"/>
    </source>
</evidence>
<dbReference type="InterPro" id="IPR050975">
    <property type="entry name" value="Sleep_regulator"/>
</dbReference>
<dbReference type="Proteomes" id="UP000002320">
    <property type="component" value="Unassembled WGS sequence"/>
</dbReference>
<evidence type="ECO:0000256" key="1">
    <source>
        <dbReference type="ARBA" id="ARBA00004589"/>
    </source>
</evidence>
<evidence type="ECO:0000256" key="6">
    <source>
        <dbReference type="ARBA" id="ARBA00023136"/>
    </source>
</evidence>
<keyword evidence="5 9" id="KW-1133">Transmembrane helix</keyword>
<evidence type="ECO:0000256" key="4">
    <source>
        <dbReference type="ARBA" id="ARBA00022729"/>
    </source>
</evidence>
<feature type="signal peptide" evidence="10">
    <location>
        <begin position="1"/>
        <end position="23"/>
    </location>
</feature>
<dbReference type="InParanoid" id="B0XBK8"/>
<accession>B0XBK8</accession>
<evidence type="ECO:0000256" key="7">
    <source>
        <dbReference type="ARBA" id="ARBA00023180"/>
    </source>
</evidence>
<dbReference type="OrthoDB" id="6420171at2759"/>
<evidence type="ECO:0000256" key="9">
    <source>
        <dbReference type="SAM" id="Phobius"/>
    </source>
</evidence>
<dbReference type="EnsemblMetazoa" id="CPIJ016975-RA">
    <property type="protein sequence ID" value="CPIJ016975-PA"/>
    <property type="gene ID" value="CPIJ016975"/>
</dbReference>
<comment type="subcellular location">
    <subcellularLocation>
        <location evidence="1">Membrane</location>
        <topology evidence="1">Lipid-anchor</topology>
        <topology evidence="1">GPI-anchor</topology>
    </subcellularLocation>
</comment>
<dbReference type="VEuPathDB" id="VectorBase:CPIJ016975"/>
<protein>
    <recommendedName>
        <fullName evidence="14">Protein sleepless</fullName>
    </recommendedName>
</protein>
<dbReference type="Pfam" id="PF17064">
    <property type="entry name" value="QVR"/>
    <property type="match status" value="1"/>
</dbReference>